<reference evidence="8" key="1">
    <citation type="journal article" date="2018" name="Nat. Microbiol.">
        <title>Leveraging single-cell genomics to expand the fungal tree of life.</title>
        <authorList>
            <person name="Ahrendt S.R."/>
            <person name="Quandt C.A."/>
            <person name="Ciobanu D."/>
            <person name="Clum A."/>
            <person name="Salamov A."/>
            <person name="Andreopoulos B."/>
            <person name="Cheng J.F."/>
            <person name="Woyke T."/>
            <person name="Pelin A."/>
            <person name="Henrissat B."/>
            <person name="Reynolds N.K."/>
            <person name="Benny G.L."/>
            <person name="Smith M.E."/>
            <person name="James T.Y."/>
            <person name="Grigoriev I.V."/>
        </authorList>
    </citation>
    <scope>NUCLEOTIDE SEQUENCE [LARGE SCALE GENOMIC DNA]</scope>
    <source>
        <strain evidence="8">RSA 1356</strain>
    </source>
</reference>
<evidence type="ECO:0000256" key="3">
    <source>
        <dbReference type="ARBA" id="ARBA00022989"/>
    </source>
</evidence>
<sequence>MVNKLVFKTYAFEFGTLLTVIHFVCTWLGLMLCARFGAFTPKAVSWRRLMGLCASFCGFVVLTNLSLQYNSVGFYQMAKVLTTPTVAAIQTAFYGKRLSLPVILSLAVICFGVGVASVTDVSMNFIGTVYALAGVLVTSLYQVWVGSEQKALQLSPPQLLYQQAPLAALMLVPLVPVLDPVSKLWSYPLTVGALAVILLSGTLAFLVNWSIFAIIGRTSAITYNVVGHAKLCLILLGGFLLFRDPLDWRNLTGISIALTGIFAYSKINLQQQAKAAAETAARKD</sequence>
<feature type="transmembrane region" description="Helical" evidence="5">
    <location>
        <begin position="221"/>
        <end position="242"/>
    </location>
</feature>
<feature type="transmembrane region" description="Helical" evidence="5">
    <location>
        <begin position="49"/>
        <end position="67"/>
    </location>
</feature>
<dbReference type="PANTHER" id="PTHR11132">
    <property type="entry name" value="SOLUTE CARRIER FAMILY 35"/>
    <property type="match status" value="1"/>
</dbReference>
<feature type="transmembrane region" description="Helical" evidence="5">
    <location>
        <begin position="14"/>
        <end position="37"/>
    </location>
</feature>
<keyword evidence="3 5" id="KW-1133">Transmembrane helix</keyword>
<dbReference type="InterPro" id="IPR037185">
    <property type="entry name" value="EmrE-like"/>
</dbReference>
<evidence type="ECO:0000256" key="2">
    <source>
        <dbReference type="ARBA" id="ARBA00022692"/>
    </source>
</evidence>
<evidence type="ECO:0000313" key="8">
    <source>
        <dbReference type="Proteomes" id="UP000271241"/>
    </source>
</evidence>
<dbReference type="STRING" id="78915.A0A4P9XW50"/>
<keyword evidence="4 5" id="KW-0472">Membrane</keyword>
<name>A0A4P9XW50_9FUNG</name>
<feature type="transmembrane region" description="Helical" evidence="5">
    <location>
        <begin position="184"/>
        <end position="209"/>
    </location>
</feature>
<evidence type="ECO:0000256" key="5">
    <source>
        <dbReference type="SAM" id="Phobius"/>
    </source>
</evidence>
<dbReference type="GO" id="GO:0016020">
    <property type="term" value="C:membrane"/>
    <property type="evidence" value="ECO:0007669"/>
    <property type="project" value="UniProtKB-SubCell"/>
</dbReference>
<dbReference type="SUPFAM" id="SSF103481">
    <property type="entry name" value="Multidrug resistance efflux transporter EmrE"/>
    <property type="match status" value="2"/>
</dbReference>
<organism evidence="7 8">
    <name type="scientific">Thamnocephalis sphaerospora</name>
    <dbReference type="NCBI Taxonomy" id="78915"/>
    <lineage>
        <taxon>Eukaryota</taxon>
        <taxon>Fungi</taxon>
        <taxon>Fungi incertae sedis</taxon>
        <taxon>Zoopagomycota</taxon>
        <taxon>Zoopagomycotina</taxon>
        <taxon>Zoopagomycetes</taxon>
        <taxon>Zoopagales</taxon>
        <taxon>Sigmoideomycetaceae</taxon>
        <taxon>Thamnocephalis</taxon>
    </lineage>
</organism>
<dbReference type="InterPro" id="IPR050186">
    <property type="entry name" value="TPT_transporter"/>
</dbReference>
<dbReference type="AlphaFoldDB" id="A0A4P9XW50"/>
<feature type="transmembrane region" description="Helical" evidence="5">
    <location>
        <begin position="100"/>
        <end position="119"/>
    </location>
</feature>
<feature type="transmembrane region" description="Helical" evidence="5">
    <location>
        <begin position="125"/>
        <end position="147"/>
    </location>
</feature>
<evidence type="ECO:0000256" key="1">
    <source>
        <dbReference type="ARBA" id="ARBA00004141"/>
    </source>
</evidence>
<protein>
    <submittedName>
        <fullName evidence="7">Triose-phosphate transporter family-domain-containing protein</fullName>
    </submittedName>
</protein>
<dbReference type="InterPro" id="IPR004853">
    <property type="entry name" value="Sugar_P_trans_dom"/>
</dbReference>
<dbReference type="Pfam" id="PF03151">
    <property type="entry name" value="TPT"/>
    <property type="match status" value="1"/>
</dbReference>
<gene>
    <name evidence="7" type="ORF">THASP1DRAFT_34089</name>
</gene>
<dbReference type="EMBL" id="KZ992448">
    <property type="protein sequence ID" value="RKP10537.1"/>
    <property type="molecule type" value="Genomic_DNA"/>
</dbReference>
<evidence type="ECO:0000313" key="7">
    <source>
        <dbReference type="EMBL" id="RKP10537.1"/>
    </source>
</evidence>
<feature type="transmembrane region" description="Helical" evidence="5">
    <location>
        <begin position="248"/>
        <end position="265"/>
    </location>
</feature>
<dbReference type="OrthoDB" id="5547497at2759"/>
<feature type="domain" description="Sugar phosphate transporter" evidence="6">
    <location>
        <begin position="2"/>
        <end position="265"/>
    </location>
</feature>
<accession>A0A4P9XW50</accession>
<evidence type="ECO:0000256" key="4">
    <source>
        <dbReference type="ARBA" id="ARBA00023136"/>
    </source>
</evidence>
<evidence type="ECO:0000259" key="6">
    <source>
        <dbReference type="Pfam" id="PF03151"/>
    </source>
</evidence>
<keyword evidence="8" id="KW-1185">Reference proteome</keyword>
<keyword evidence="2 5" id="KW-0812">Transmembrane</keyword>
<dbReference type="Proteomes" id="UP000271241">
    <property type="component" value="Unassembled WGS sequence"/>
</dbReference>
<comment type="subcellular location">
    <subcellularLocation>
        <location evidence="1">Membrane</location>
        <topology evidence="1">Multi-pass membrane protein</topology>
    </subcellularLocation>
</comment>
<proteinExistence type="predicted"/>